<accession>A0ABY6KQT5</accession>
<dbReference type="InterPro" id="IPR032135">
    <property type="entry name" value="DUF4817"/>
</dbReference>
<dbReference type="InterPro" id="IPR009057">
    <property type="entry name" value="Homeodomain-like_sf"/>
</dbReference>
<evidence type="ECO:0000313" key="3">
    <source>
        <dbReference type="EMBL" id="UYV71215.1"/>
    </source>
</evidence>
<reference evidence="3 4" key="1">
    <citation type="submission" date="2022-01" db="EMBL/GenBank/DDBJ databases">
        <title>A chromosomal length assembly of Cordylochernes scorpioides.</title>
        <authorList>
            <person name="Zeh D."/>
            <person name="Zeh J."/>
        </authorList>
    </citation>
    <scope>NUCLEOTIDE SEQUENCE [LARGE SCALE GENOMIC DNA]</scope>
    <source>
        <strain evidence="3">IN4F17</strain>
        <tissue evidence="3">Whole Body</tissue>
    </source>
</reference>
<evidence type="ECO:0000313" key="4">
    <source>
        <dbReference type="Proteomes" id="UP001235939"/>
    </source>
</evidence>
<protein>
    <recommendedName>
        <fullName evidence="2">DUF4817 domain-containing protein</fullName>
    </recommendedName>
</protein>
<proteinExistence type="predicted"/>
<dbReference type="Pfam" id="PF16087">
    <property type="entry name" value="DUF4817"/>
    <property type="match status" value="1"/>
</dbReference>
<sequence>MPDQTTHWIAMKLWFHPSLIHKMSPVNIKERIKIIKLYYQHGSFKTLRRQWSKHSKSSAPSKSTVKRIIKKFETTGSVADLPRSGRPHSATCETNINLVKASLEASPQISTRRLSQELKISRTSIQRMLKGLGYKPYIPK</sequence>
<dbReference type="SUPFAM" id="SSF46689">
    <property type="entry name" value="Homeodomain-like"/>
    <property type="match status" value="1"/>
</dbReference>
<feature type="domain" description="DUF4817" evidence="2">
    <location>
        <begin position="28"/>
        <end position="79"/>
    </location>
</feature>
<organism evidence="3 4">
    <name type="scientific">Cordylochernes scorpioides</name>
    <dbReference type="NCBI Taxonomy" id="51811"/>
    <lineage>
        <taxon>Eukaryota</taxon>
        <taxon>Metazoa</taxon>
        <taxon>Ecdysozoa</taxon>
        <taxon>Arthropoda</taxon>
        <taxon>Chelicerata</taxon>
        <taxon>Arachnida</taxon>
        <taxon>Pseudoscorpiones</taxon>
        <taxon>Cheliferoidea</taxon>
        <taxon>Chernetidae</taxon>
        <taxon>Cordylochernes</taxon>
    </lineage>
</organism>
<evidence type="ECO:0000259" key="2">
    <source>
        <dbReference type="Pfam" id="PF16087"/>
    </source>
</evidence>
<name>A0ABY6KQT5_9ARAC</name>
<comment type="subcellular location">
    <subcellularLocation>
        <location evidence="1">Nucleus</location>
    </subcellularLocation>
</comment>
<dbReference type="Proteomes" id="UP001235939">
    <property type="component" value="Chromosome 08"/>
</dbReference>
<evidence type="ECO:0000256" key="1">
    <source>
        <dbReference type="ARBA" id="ARBA00004123"/>
    </source>
</evidence>
<dbReference type="PANTHER" id="PTHR47326">
    <property type="entry name" value="TRANSPOSABLE ELEMENT TC3 TRANSPOSASE-LIKE PROTEIN"/>
    <property type="match status" value="1"/>
</dbReference>
<keyword evidence="4" id="KW-1185">Reference proteome</keyword>
<dbReference type="EMBL" id="CP092870">
    <property type="protein sequence ID" value="UYV71215.1"/>
    <property type="molecule type" value="Genomic_DNA"/>
</dbReference>
<dbReference type="PANTHER" id="PTHR47326:SF1">
    <property type="entry name" value="HTH PSQ-TYPE DOMAIN-CONTAINING PROTEIN"/>
    <property type="match status" value="1"/>
</dbReference>
<gene>
    <name evidence="3" type="ORF">LAZ67_8002213</name>
</gene>